<gene>
    <name evidence="1" type="ORF">BJ212DRAFT_1263056</name>
</gene>
<accession>A0A9P7EIC4</accession>
<protein>
    <submittedName>
        <fullName evidence="1">Uncharacterized protein</fullName>
    </submittedName>
</protein>
<dbReference type="Proteomes" id="UP000807769">
    <property type="component" value="Unassembled WGS sequence"/>
</dbReference>
<dbReference type="OrthoDB" id="2692134at2759"/>
<reference evidence="1" key="1">
    <citation type="journal article" date="2020" name="New Phytol.">
        <title>Comparative genomics reveals dynamic genome evolution in host specialist ectomycorrhizal fungi.</title>
        <authorList>
            <person name="Lofgren L.A."/>
            <person name="Nguyen N.H."/>
            <person name="Vilgalys R."/>
            <person name="Ruytinx J."/>
            <person name="Liao H.L."/>
            <person name="Branco S."/>
            <person name="Kuo A."/>
            <person name="LaButti K."/>
            <person name="Lipzen A."/>
            <person name="Andreopoulos W."/>
            <person name="Pangilinan J."/>
            <person name="Riley R."/>
            <person name="Hundley H."/>
            <person name="Na H."/>
            <person name="Barry K."/>
            <person name="Grigoriev I.V."/>
            <person name="Stajich J.E."/>
            <person name="Kennedy P.G."/>
        </authorList>
    </citation>
    <scope>NUCLEOTIDE SEQUENCE</scope>
    <source>
        <strain evidence="1">MN1</strain>
    </source>
</reference>
<proteinExistence type="predicted"/>
<evidence type="ECO:0000313" key="2">
    <source>
        <dbReference type="Proteomes" id="UP000807769"/>
    </source>
</evidence>
<evidence type="ECO:0000313" key="1">
    <source>
        <dbReference type="EMBL" id="KAG1822758.1"/>
    </source>
</evidence>
<keyword evidence="2" id="KW-1185">Reference proteome</keyword>
<comment type="caution">
    <text evidence="1">The sequence shown here is derived from an EMBL/GenBank/DDBJ whole genome shotgun (WGS) entry which is preliminary data.</text>
</comment>
<name>A0A9P7EIC4_9AGAM</name>
<dbReference type="GeneID" id="64624332"/>
<dbReference type="RefSeq" id="XP_041197164.1">
    <property type="nucleotide sequence ID" value="XM_041330315.1"/>
</dbReference>
<dbReference type="AlphaFoldDB" id="A0A9P7EIC4"/>
<organism evidence="1 2">
    <name type="scientific">Suillus subaureus</name>
    <dbReference type="NCBI Taxonomy" id="48587"/>
    <lineage>
        <taxon>Eukaryota</taxon>
        <taxon>Fungi</taxon>
        <taxon>Dikarya</taxon>
        <taxon>Basidiomycota</taxon>
        <taxon>Agaricomycotina</taxon>
        <taxon>Agaricomycetes</taxon>
        <taxon>Agaricomycetidae</taxon>
        <taxon>Boletales</taxon>
        <taxon>Suillineae</taxon>
        <taxon>Suillaceae</taxon>
        <taxon>Suillus</taxon>
    </lineage>
</organism>
<sequence length="69" mass="8072">MELKGQVVDDFETHLGIKERWMPTHPECVRVQSYIVNVQYHKAVDDVECLIIMHLLELMKLQMSGLGKF</sequence>
<dbReference type="EMBL" id="JABBWG010000005">
    <property type="protein sequence ID" value="KAG1822758.1"/>
    <property type="molecule type" value="Genomic_DNA"/>
</dbReference>